<dbReference type="Proteomes" id="UP001344447">
    <property type="component" value="Unassembled WGS sequence"/>
</dbReference>
<accession>A0AAN7UGM9</accession>
<organism evidence="3 4">
    <name type="scientific">Dictyostelium firmibasis</name>
    <dbReference type="NCBI Taxonomy" id="79012"/>
    <lineage>
        <taxon>Eukaryota</taxon>
        <taxon>Amoebozoa</taxon>
        <taxon>Evosea</taxon>
        <taxon>Eumycetozoa</taxon>
        <taxon>Dictyostelia</taxon>
        <taxon>Dictyosteliales</taxon>
        <taxon>Dictyosteliaceae</taxon>
        <taxon>Dictyostelium</taxon>
    </lineage>
</organism>
<evidence type="ECO:0000313" key="3">
    <source>
        <dbReference type="EMBL" id="KAK5581373.1"/>
    </source>
</evidence>
<protein>
    <submittedName>
        <fullName evidence="3">Uncharacterized protein</fullName>
    </submittedName>
</protein>
<dbReference type="AlphaFoldDB" id="A0AAN7UGM9"/>
<keyword evidence="2" id="KW-0560">Oxidoreductase</keyword>
<keyword evidence="4" id="KW-1185">Reference proteome</keyword>
<dbReference type="Gene3D" id="3.40.50.720">
    <property type="entry name" value="NAD(P)-binding Rossmann-like Domain"/>
    <property type="match status" value="1"/>
</dbReference>
<dbReference type="InterPro" id="IPR002347">
    <property type="entry name" value="SDR_fam"/>
</dbReference>
<dbReference type="EMBL" id="JAVFKY010000002">
    <property type="protein sequence ID" value="KAK5581373.1"/>
    <property type="molecule type" value="Genomic_DNA"/>
</dbReference>
<dbReference type="PANTHER" id="PTHR24321:SF8">
    <property type="entry name" value="ESTRADIOL 17-BETA-DEHYDROGENASE 8-RELATED"/>
    <property type="match status" value="1"/>
</dbReference>
<dbReference type="InterPro" id="IPR036291">
    <property type="entry name" value="NAD(P)-bd_dom_sf"/>
</dbReference>
<dbReference type="SUPFAM" id="SSF51735">
    <property type="entry name" value="NAD(P)-binding Rossmann-fold domains"/>
    <property type="match status" value="1"/>
</dbReference>
<dbReference type="PRINTS" id="PR00080">
    <property type="entry name" value="SDRFAMILY"/>
</dbReference>
<name>A0AAN7UGM9_9MYCE</name>
<gene>
    <name evidence="3" type="ORF">RB653_001405</name>
</gene>
<comment type="caution">
    <text evidence="3">The sequence shown here is derived from an EMBL/GenBank/DDBJ whole genome shotgun (WGS) entry which is preliminary data.</text>
</comment>
<comment type="similarity">
    <text evidence="1">Belongs to the short-chain dehydrogenases/reductases (SDR) family.</text>
</comment>
<evidence type="ECO:0000313" key="4">
    <source>
        <dbReference type="Proteomes" id="UP001344447"/>
    </source>
</evidence>
<proteinExistence type="inferred from homology"/>
<evidence type="ECO:0000256" key="2">
    <source>
        <dbReference type="ARBA" id="ARBA00023002"/>
    </source>
</evidence>
<dbReference type="GO" id="GO:0016491">
    <property type="term" value="F:oxidoreductase activity"/>
    <property type="evidence" value="ECO:0007669"/>
    <property type="project" value="UniProtKB-KW"/>
</dbReference>
<dbReference type="PANTHER" id="PTHR24321">
    <property type="entry name" value="DEHYDROGENASES, SHORT CHAIN"/>
    <property type="match status" value="1"/>
</dbReference>
<dbReference type="Pfam" id="PF13561">
    <property type="entry name" value="adh_short_C2"/>
    <property type="match status" value="1"/>
</dbReference>
<dbReference type="PRINTS" id="PR00081">
    <property type="entry name" value="GDHRDH"/>
</dbReference>
<evidence type="ECO:0000256" key="1">
    <source>
        <dbReference type="ARBA" id="ARBA00006484"/>
    </source>
</evidence>
<reference evidence="3 4" key="1">
    <citation type="submission" date="2023-11" db="EMBL/GenBank/DDBJ databases">
        <title>Dfirmibasis_genome.</title>
        <authorList>
            <person name="Edelbroek B."/>
            <person name="Kjellin J."/>
            <person name="Jerlstrom-Hultqvist J."/>
            <person name="Soderbom F."/>
        </authorList>
    </citation>
    <scope>NUCLEOTIDE SEQUENCE [LARGE SCALE GENOMIC DNA]</scope>
    <source>
        <strain evidence="3 4">TNS-C-14</strain>
    </source>
</reference>
<sequence length="251" mass="26976">MEGKTILVTGASRGIGREICLQLASLKNVNVALADINVCEETINLMKEVNPLVQALSIVCDISKSDQVEDMVNRVVERFGRLDGAVNNAGILGQMARIGEYEESMFSKMLDINVKGTWLCVKYQVKQMEKQGKGEYSIVNISSIAGVLSFPYNSGYSAVKHAILGITKSAAAEYGALNIRCNAVLPGASETAMLREYLPPGEATAQLEGHTPLKRVSHPSEIAKPVLFLLSPESSYITGQSLIADGGLTIV</sequence>
<dbReference type="CDD" id="cd05233">
    <property type="entry name" value="SDR_c"/>
    <property type="match status" value="1"/>
</dbReference>
<dbReference type="FunFam" id="3.40.50.720:FF:000084">
    <property type="entry name" value="Short-chain dehydrogenase reductase"/>
    <property type="match status" value="1"/>
</dbReference>